<evidence type="ECO:0000313" key="2">
    <source>
        <dbReference type="Proteomes" id="UP001143910"/>
    </source>
</evidence>
<name>A0ACC1NE75_9HYPO</name>
<evidence type="ECO:0000313" key="1">
    <source>
        <dbReference type="EMBL" id="KAJ2977192.1"/>
    </source>
</evidence>
<reference evidence="1" key="1">
    <citation type="submission" date="2022-08" db="EMBL/GenBank/DDBJ databases">
        <title>Genome Sequence of Lecanicillium fungicola.</title>
        <authorList>
            <person name="Buettner E."/>
        </authorList>
    </citation>
    <scope>NUCLEOTIDE SEQUENCE</scope>
    <source>
        <strain evidence="1">Babe33</strain>
    </source>
</reference>
<proteinExistence type="predicted"/>
<gene>
    <name evidence="1" type="ORF">NQ176_g4510</name>
</gene>
<dbReference type="EMBL" id="JANJQO010000496">
    <property type="protein sequence ID" value="KAJ2977192.1"/>
    <property type="molecule type" value="Genomic_DNA"/>
</dbReference>
<comment type="caution">
    <text evidence="1">The sequence shown here is derived from an EMBL/GenBank/DDBJ whole genome shotgun (WGS) entry which is preliminary data.</text>
</comment>
<dbReference type="Proteomes" id="UP001143910">
    <property type="component" value="Unassembled WGS sequence"/>
</dbReference>
<sequence length="661" mass="68758">MDIVLRERQNDDPEANQCSSSPVSDSASSHKPAATQRILLEKETTDASKETSPPRSGTDSANASPNSATSGTSSSVSIPPKPSASTASGSNSRLPSPLPSKPQALAPNSNASNPETTSSVVNSNSASSAAIVDVSESSAMSQAEGSFLSTIPSSSSSTPTLTRQEKATPTSSLDLPGLAAIAPTGSSKNIDLEAVPASSTPTGAGSAVVVPALNTKPGQEERPSAPPVISSATDAVSRDSTLTSNTVEPQPTESDRLSSVPSNLTTRTTSPPSLSIAPSTSSLVIESTAMPTMSTGAGSSVTNTGEPQLQSSSSSPGPHTGMIVGGVIGGAAALGVIALLLWLWKRRSQRKQQIGQPLTPLSYGPGNTSSEEVISRFAAGRQPWTRFKNFAQGWWASNGFGRSSPFTRWENDEKRGETVPLQQPIPVHTRQASLGRRASLDPFSDAHSTEVVRSATTPQHQHQHQHQRLRGILKQPPASASHSRHPSELVPFFATGMARRSRAHSVSGQRAALANNDMPPRIPASRRTSSLTIDPFEDRRNKFRSDPFDLEIDTRMLSTTATSGSSAIFVAPGSNSNTMPQRRDTRASSVYSSGSGSSTSRYTSGVANGGNWGESGLVPVAGPIVAPLVSGGNRLGATDSPTLPQDAKKEKPPNAAVGQAF</sequence>
<protein>
    <submittedName>
        <fullName evidence="1">Uncharacterized protein</fullName>
    </submittedName>
</protein>
<keyword evidence="2" id="KW-1185">Reference proteome</keyword>
<accession>A0ACC1NE75</accession>
<organism evidence="1 2">
    <name type="scientific">Zarea fungicola</name>
    <dbReference type="NCBI Taxonomy" id="93591"/>
    <lineage>
        <taxon>Eukaryota</taxon>
        <taxon>Fungi</taxon>
        <taxon>Dikarya</taxon>
        <taxon>Ascomycota</taxon>
        <taxon>Pezizomycotina</taxon>
        <taxon>Sordariomycetes</taxon>
        <taxon>Hypocreomycetidae</taxon>
        <taxon>Hypocreales</taxon>
        <taxon>Cordycipitaceae</taxon>
        <taxon>Zarea</taxon>
    </lineage>
</organism>